<dbReference type="EC" id="2.7.13.3" evidence="2"/>
<name>H6SN58_PARPM</name>
<evidence type="ECO:0000313" key="2">
    <source>
        <dbReference type="EMBL" id="CCG06934.1"/>
    </source>
</evidence>
<keyword evidence="3" id="KW-1185">Reference proteome</keyword>
<evidence type="ECO:0000256" key="1">
    <source>
        <dbReference type="SAM" id="MobiDB-lite"/>
    </source>
</evidence>
<dbReference type="AlphaFoldDB" id="H6SN58"/>
<dbReference type="Proteomes" id="UP000033220">
    <property type="component" value="Chromosome DSM 122"/>
</dbReference>
<dbReference type="GO" id="GO:0004673">
    <property type="term" value="F:protein histidine kinase activity"/>
    <property type="evidence" value="ECO:0007669"/>
    <property type="project" value="UniProtKB-EC"/>
</dbReference>
<accession>H6SN58</accession>
<evidence type="ECO:0000313" key="3">
    <source>
        <dbReference type="Proteomes" id="UP000033220"/>
    </source>
</evidence>
<gene>
    <name evidence="2" type="ORF">RSPPHO_00308</name>
</gene>
<organism evidence="2 3">
    <name type="scientific">Pararhodospirillum photometricum DSM 122</name>
    <dbReference type="NCBI Taxonomy" id="1150469"/>
    <lineage>
        <taxon>Bacteria</taxon>
        <taxon>Pseudomonadati</taxon>
        <taxon>Pseudomonadota</taxon>
        <taxon>Alphaproteobacteria</taxon>
        <taxon>Rhodospirillales</taxon>
        <taxon>Rhodospirillaceae</taxon>
        <taxon>Pararhodospirillum</taxon>
    </lineage>
</organism>
<feature type="compositionally biased region" description="Basic residues" evidence="1">
    <location>
        <begin position="46"/>
        <end position="61"/>
    </location>
</feature>
<reference evidence="2 3" key="1">
    <citation type="submission" date="2012-02" db="EMBL/GenBank/DDBJ databases">
        <title>Shotgun genome sequence of Phaeospirillum photometricum DSM 122.</title>
        <authorList>
            <person name="Duquesne K."/>
            <person name="Sturgis J."/>
        </authorList>
    </citation>
    <scope>NUCLEOTIDE SEQUENCE [LARGE SCALE GENOMIC DNA]</scope>
    <source>
        <strain evidence="3">DSM122</strain>
    </source>
</reference>
<protein>
    <submittedName>
        <fullName evidence="2">Uncharacterized protein</fullName>
        <ecNumber evidence="2">2.7.13.3</ecNumber>
    </submittedName>
</protein>
<sequence>MLEKLQLADGRRNVLLHQGPAFAHHRFVLHHKGGPGENHQPDPHHQNRQHQPKPQRYRPFHRRPPSFFVYSSEMLFYYTAFLEG</sequence>
<dbReference type="KEGG" id="rpm:RSPPHO_00308"/>
<dbReference type="EMBL" id="HE663493">
    <property type="protein sequence ID" value="CCG06934.1"/>
    <property type="molecule type" value="Genomic_DNA"/>
</dbReference>
<proteinExistence type="predicted"/>
<feature type="region of interest" description="Disordered" evidence="1">
    <location>
        <begin position="27"/>
        <end position="61"/>
    </location>
</feature>
<keyword evidence="2" id="KW-0808">Transferase</keyword>
<dbReference type="HOGENOM" id="CLU_2525353_0_0_5"/>